<dbReference type="InterPro" id="IPR037103">
    <property type="entry name" value="Tubulin/FtsZ-like_C"/>
</dbReference>
<dbReference type="InterPro" id="IPR000551">
    <property type="entry name" value="MerR-type_HTH_dom"/>
</dbReference>
<evidence type="ECO:0000256" key="1">
    <source>
        <dbReference type="ARBA" id="ARBA00022741"/>
    </source>
</evidence>
<keyword evidence="1" id="KW-0547">Nucleotide-binding</keyword>
<dbReference type="EMBL" id="VDCQ01000044">
    <property type="protein sequence ID" value="TNJ63377.1"/>
    <property type="molecule type" value="Genomic_DNA"/>
</dbReference>
<dbReference type="SUPFAM" id="SSF46955">
    <property type="entry name" value="Putative DNA-binding domain"/>
    <property type="match status" value="1"/>
</dbReference>
<dbReference type="GO" id="GO:0003924">
    <property type="term" value="F:GTPase activity"/>
    <property type="evidence" value="ECO:0007669"/>
    <property type="project" value="InterPro"/>
</dbReference>
<sequence>MDTLISIGEMSSSMGISIRAIRYYEEIGLLVPSKTSENNYRFYSDLEKGKLGIILILKKMGLSLREIKTVFNGIEPDSFIHLLDEHIERLQKDKAEILLKQEVLETVLSHFKGDPLEALREVSMKKTDEINDLLRTKSLVKVIGVGCHINVLEGLKCADKNLEIIHIGYEEEPLSNSRFSKSIQLQGSSYEIGIQEEIHRVRKAIEDAELLFILTHVDNGIASTIAQEAQKLGIHTVGIINDSPMGNGVNHRVQELINHVDLLFDFSESTSNSHEDIIVDSVVYLSSLILKTHIHIRDIQTLIKKKGRAYLSFGRASGLNKIAAVMEQIFSNSFLHKKVIEDTSCALLNITASDDLTIPDVDQVLNIVRNKIGYKTNLIFGTVIDNEVNDDIIVTLILTGFDKKEESSSDENVETLITRKHVIV</sequence>
<dbReference type="PROSITE" id="PS50937">
    <property type="entry name" value="HTH_MERR_2"/>
    <property type="match status" value="1"/>
</dbReference>
<dbReference type="Gene3D" id="3.30.1330.20">
    <property type="entry name" value="Tubulin/FtsZ, C-terminal domain"/>
    <property type="match status" value="1"/>
</dbReference>
<evidence type="ECO:0000259" key="3">
    <source>
        <dbReference type="PROSITE" id="PS50937"/>
    </source>
</evidence>
<comment type="caution">
    <text evidence="4">The sequence shown here is derived from an EMBL/GenBank/DDBJ whole genome shotgun (WGS) entry which is preliminary data.</text>
</comment>
<dbReference type="AlphaFoldDB" id="A0A5C4T4X7"/>
<dbReference type="SUPFAM" id="SSF55307">
    <property type="entry name" value="Tubulin C-terminal domain-like"/>
    <property type="match status" value="1"/>
</dbReference>
<evidence type="ECO:0000313" key="5">
    <source>
        <dbReference type="Proteomes" id="UP000307943"/>
    </source>
</evidence>
<dbReference type="Pfam" id="PF13411">
    <property type="entry name" value="MerR_1"/>
    <property type="match status" value="1"/>
</dbReference>
<keyword evidence="5" id="KW-1185">Reference proteome</keyword>
<keyword evidence="2" id="KW-0342">GTP-binding</keyword>
<dbReference type="InterPro" id="IPR024757">
    <property type="entry name" value="FtsZ_C"/>
</dbReference>
<feature type="domain" description="HTH merR-type" evidence="3">
    <location>
        <begin position="4"/>
        <end position="73"/>
    </location>
</feature>
<dbReference type="GO" id="GO:0003677">
    <property type="term" value="F:DNA binding"/>
    <property type="evidence" value="ECO:0007669"/>
    <property type="project" value="InterPro"/>
</dbReference>
<dbReference type="InterPro" id="IPR008280">
    <property type="entry name" value="Tub_FtsZ_C"/>
</dbReference>
<dbReference type="OrthoDB" id="9773308at2"/>
<accession>A0A5C4T4X7</accession>
<dbReference type="PRINTS" id="PR00040">
    <property type="entry name" value="HTHMERR"/>
</dbReference>
<dbReference type="GO" id="GO:0051301">
    <property type="term" value="P:cell division"/>
    <property type="evidence" value="ECO:0007669"/>
    <property type="project" value="TreeGrafter"/>
</dbReference>
<dbReference type="InterPro" id="IPR045061">
    <property type="entry name" value="FtsZ/CetZ"/>
</dbReference>
<dbReference type="Gene3D" id="1.10.1660.10">
    <property type="match status" value="1"/>
</dbReference>
<dbReference type="PANTHER" id="PTHR30314">
    <property type="entry name" value="CELL DIVISION PROTEIN FTSZ-RELATED"/>
    <property type="match status" value="1"/>
</dbReference>
<proteinExistence type="predicted"/>
<dbReference type="GO" id="GO:0005737">
    <property type="term" value="C:cytoplasm"/>
    <property type="evidence" value="ECO:0007669"/>
    <property type="project" value="TreeGrafter"/>
</dbReference>
<dbReference type="InterPro" id="IPR018316">
    <property type="entry name" value="Tubulin/FtsZ_2-layer-sand-dom"/>
</dbReference>
<dbReference type="SMART" id="SM00865">
    <property type="entry name" value="Tubulin_C"/>
    <property type="match status" value="1"/>
</dbReference>
<dbReference type="GO" id="GO:0005525">
    <property type="term" value="F:GTP binding"/>
    <property type="evidence" value="ECO:0007669"/>
    <property type="project" value="UniProtKB-KW"/>
</dbReference>
<dbReference type="RefSeq" id="WP_139605189.1">
    <property type="nucleotide sequence ID" value="NZ_VDCQ01000044.1"/>
</dbReference>
<reference evidence="4 5" key="1">
    <citation type="submission" date="2019-05" db="EMBL/GenBank/DDBJ databases">
        <title>We sequenced the genome of Paenibacillus hemerocallicola KCTC 33185 for further insight into its adaptation and study the phylogeny of Paenibacillus.</title>
        <authorList>
            <person name="Narsing Rao M.P."/>
        </authorList>
    </citation>
    <scope>NUCLEOTIDE SEQUENCE [LARGE SCALE GENOMIC DNA]</scope>
    <source>
        <strain evidence="4 5">KCTC 33185</strain>
    </source>
</reference>
<evidence type="ECO:0000313" key="4">
    <source>
        <dbReference type="EMBL" id="TNJ63377.1"/>
    </source>
</evidence>
<dbReference type="GO" id="GO:0032153">
    <property type="term" value="C:cell division site"/>
    <property type="evidence" value="ECO:0007669"/>
    <property type="project" value="TreeGrafter"/>
</dbReference>
<gene>
    <name evidence="4" type="ORF">FE784_26040</name>
</gene>
<dbReference type="SMART" id="SM00422">
    <property type="entry name" value="HTH_MERR"/>
    <property type="match status" value="1"/>
</dbReference>
<dbReference type="Proteomes" id="UP000307943">
    <property type="component" value="Unassembled WGS sequence"/>
</dbReference>
<dbReference type="GO" id="GO:0006355">
    <property type="term" value="P:regulation of DNA-templated transcription"/>
    <property type="evidence" value="ECO:0007669"/>
    <property type="project" value="InterPro"/>
</dbReference>
<dbReference type="PANTHER" id="PTHR30314:SF3">
    <property type="entry name" value="MITOCHONDRIAL DIVISION PROTEIN FSZA"/>
    <property type="match status" value="1"/>
</dbReference>
<name>A0A5C4T4X7_9BACL</name>
<dbReference type="InterPro" id="IPR009061">
    <property type="entry name" value="DNA-bd_dom_put_sf"/>
</dbReference>
<evidence type="ECO:0000256" key="2">
    <source>
        <dbReference type="ARBA" id="ARBA00023134"/>
    </source>
</evidence>
<dbReference type="Pfam" id="PF12327">
    <property type="entry name" value="FtsZ_C"/>
    <property type="match status" value="1"/>
</dbReference>
<organism evidence="4 5">
    <name type="scientific">Paenibacillus hemerocallicola</name>
    <dbReference type="NCBI Taxonomy" id="1172614"/>
    <lineage>
        <taxon>Bacteria</taxon>
        <taxon>Bacillati</taxon>
        <taxon>Bacillota</taxon>
        <taxon>Bacilli</taxon>
        <taxon>Bacillales</taxon>
        <taxon>Paenibacillaceae</taxon>
        <taxon>Paenibacillus</taxon>
    </lineage>
</organism>
<protein>
    <submittedName>
        <fullName evidence="4">MerR family transcriptional regulator</fullName>
    </submittedName>
</protein>